<comment type="similarity">
    <text evidence="7">Belongs to the binding-protein-dependent transport system permease family.</text>
</comment>
<evidence type="ECO:0000256" key="7">
    <source>
        <dbReference type="RuleBase" id="RU363032"/>
    </source>
</evidence>
<dbReference type="Gene3D" id="1.10.3720.10">
    <property type="entry name" value="MetI-like"/>
    <property type="match status" value="1"/>
</dbReference>
<protein>
    <submittedName>
        <fullName evidence="9">ABC transporter permease subunit</fullName>
    </submittedName>
</protein>
<dbReference type="Pfam" id="PF00528">
    <property type="entry name" value="BPD_transp_1"/>
    <property type="match status" value="1"/>
</dbReference>
<sequence>MISSFRVLSRFLYVVVGIILLSAFVGLFSNGIQLDFTVFLKNVLHIIKSLIFPDNLIILGPTNQEYSIFLNFWDYYFYSLTIFISALCIAIICGLFITYLTILLPQKINDFVSKFVSLLESLPDLFIIMLIQFSVILYFKQSGHLLFPVAGSSQNQTYFLPVVTLALIPSFMIFRINLHLVSDEWNKSYVELARSKGFNKTEIFFFHVLRNIAPSIFSHSKTIVLYLLSSMVIFEKLFNIYGIFTFITSYPNPNVIAFTLILFFVPVFLIYALITSLIEKYTGQRLEW</sequence>
<name>A0A9X3LHH4_9BACL</name>
<dbReference type="RefSeq" id="WP_269927086.1">
    <property type="nucleotide sequence ID" value="NZ_JAMKBJ010000011.1"/>
</dbReference>
<evidence type="ECO:0000313" key="10">
    <source>
        <dbReference type="Proteomes" id="UP001152173"/>
    </source>
</evidence>
<evidence type="ECO:0000256" key="5">
    <source>
        <dbReference type="ARBA" id="ARBA00022989"/>
    </source>
</evidence>
<keyword evidence="3" id="KW-1003">Cell membrane</keyword>
<dbReference type="EMBL" id="JAMKBJ010000011">
    <property type="protein sequence ID" value="MCZ8538016.1"/>
    <property type="molecule type" value="Genomic_DNA"/>
</dbReference>
<dbReference type="GO" id="GO:0005886">
    <property type="term" value="C:plasma membrane"/>
    <property type="evidence" value="ECO:0007669"/>
    <property type="project" value="UniProtKB-SubCell"/>
</dbReference>
<dbReference type="InterPro" id="IPR035906">
    <property type="entry name" value="MetI-like_sf"/>
</dbReference>
<gene>
    <name evidence="9" type="ORF">M9R32_12540</name>
</gene>
<dbReference type="PANTHER" id="PTHR30465:SF44">
    <property type="entry name" value="ABC-TYPE DIPEPTIDE_OLIGOPEPTIDE TRANSPORT SYSTEM, PERMEASE COMPONENT"/>
    <property type="match status" value="1"/>
</dbReference>
<feature type="transmembrane region" description="Helical" evidence="7">
    <location>
        <begin position="158"/>
        <end position="178"/>
    </location>
</feature>
<keyword evidence="5 7" id="KW-1133">Transmembrane helix</keyword>
<comment type="caution">
    <text evidence="9">The sequence shown here is derived from an EMBL/GenBank/DDBJ whole genome shotgun (WGS) entry which is preliminary data.</text>
</comment>
<evidence type="ECO:0000259" key="8">
    <source>
        <dbReference type="PROSITE" id="PS50928"/>
    </source>
</evidence>
<feature type="transmembrane region" description="Helical" evidence="7">
    <location>
        <begin position="223"/>
        <end position="244"/>
    </location>
</feature>
<dbReference type="SUPFAM" id="SSF161098">
    <property type="entry name" value="MetI-like"/>
    <property type="match status" value="1"/>
</dbReference>
<dbReference type="GO" id="GO:0055085">
    <property type="term" value="P:transmembrane transport"/>
    <property type="evidence" value="ECO:0007669"/>
    <property type="project" value="InterPro"/>
</dbReference>
<feature type="transmembrane region" description="Helical" evidence="7">
    <location>
        <begin position="12"/>
        <end position="32"/>
    </location>
</feature>
<feature type="transmembrane region" description="Helical" evidence="7">
    <location>
        <begin position="115"/>
        <end position="138"/>
    </location>
</feature>
<proteinExistence type="inferred from homology"/>
<dbReference type="InterPro" id="IPR000515">
    <property type="entry name" value="MetI-like"/>
</dbReference>
<evidence type="ECO:0000256" key="4">
    <source>
        <dbReference type="ARBA" id="ARBA00022692"/>
    </source>
</evidence>
<dbReference type="PANTHER" id="PTHR30465">
    <property type="entry name" value="INNER MEMBRANE ABC TRANSPORTER"/>
    <property type="match status" value="1"/>
</dbReference>
<keyword evidence="2 7" id="KW-0813">Transport</keyword>
<evidence type="ECO:0000313" key="9">
    <source>
        <dbReference type="EMBL" id="MCZ8538016.1"/>
    </source>
</evidence>
<feature type="transmembrane region" description="Helical" evidence="7">
    <location>
        <begin position="256"/>
        <end position="278"/>
    </location>
</feature>
<evidence type="ECO:0000256" key="3">
    <source>
        <dbReference type="ARBA" id="ARBA00022475"/>
    </source>
</evidence>
<dbReference type="PROSITE" id="PS50928">
    <property type="entry name" value="ABC_TM1"/>
    <property type="match status" value="1"/>
</dbReference>
<evidence type="ECO:0000256" key="1">
    <source>
        <dbReference type="ARBA" id="ARBA00004651"/>
    </source>
</evidence>
<feature type="transmembrane region" description="Helical" evidence="7">
    <location>
        <begin position="75"/>
        <end position="103"/>
    </location>
</feature>
<evidence type="ECO:0000256" key="2">
    <source>
        <dbReference type="ARBA" id="ARBA00022448"/>
    </source>
</evidence>
<evidence type="ECO:0000256" key="6">
    <source>
        <dbReference type="ARBA" id="ARBA00023136"/>
    </source>
</evidence>
<keyword evidence="6 7" id="KW-0472">Membrane</keyword>
<reference evidence="9" key="1">
    <citation type="submission" date="2022-05" db="EMBL/GenBank/DDBJ databases">
        <authorList>
            <person name="Colautti A."/>
            <person name="Iacumin L."/>
        </authorList>
    </citation>
    <scope>NUCLEOTIDE SEQUENCE</scope>
    <source>
        <strain evidence="9">SK 55</strain>
    </source>
</reference>
<accession>A0A9X3LHH4</accession>
<keyword evidence="4 7" id="KW-0812">Transmembrane</keyword>
<comment type="subcellular location">
    <subcellularLocation>
        <location evidence="1 7">Cell membrane</location>
        <topology evidence="1 7">Multi-pass membrane protein</topology>
    </subcellularLocation>
</comment>
<organism evidence="9 10">
    <name type="scientific">Paenisporosarcina quisquiliarum</name>
    <dbReference type="NCBI Taxonomy" id="365346"/>
    <lineage>
        <taxon>Bacteria</taxon>
        <taxon>Bacillati</taxon>
        <taxon>Bacillota</taxon>
        <taxon>Bacilli</taxon>
        <taxon>Bacillales</taxon>
        <taxon>Caryophanaceae</taxon>
        <taxon>Paenisporosarcina</taxon>
    </lineage>
</organism>
<feature type="domain" description="ABC transmembrane type-1" evidence="8">
    <location>
        <begin position="76"/>
        <end position="274"/>
    </location>
</feature>
<dbReference type="Proteomes" id="UP001152173">
    <property type="component" value="Unassembled WGS sequence"/>
</dbReference>
<dbReference type="AlphaFoldDB" id="A0A9X3LHH4"/>
<keyword evidence="10" id="KW-1185">Reference proteome</keyword>
<dbReference type="CDD" id="cd06261">
    <property type="entry name" value="TM_PBP2"/>
    <property type="match status" value="1"/>
</dbReference>